<accession>A0A6C0GNX8</accession>
<evidence type="ECO:0000256" key="8">
    <source>
        <dbReference type="ARBA" id="ARBA00023136"/>
    </source>
</evidence>
<dbReference type="GO" id="GO:0051301">
    <property type="term" value="P:cell division"/>
    <property type="evidence" value="ECO:0007669"/>
    <property type="project" value="InterPro"/>
</dbReference>
<dbReference type="PANTHER" id="PTHR30474">
    <property type="entry name" value="CELL CYCLE PROTEIN"/>
    <property type="match status" value="1"/>
</dbReference>
<keyword evidence="5" id="KW-0133">Cell shape</keyword>
<comment type="subcellular location">
    <subcellularLocation>
        <location evidence="1">Membrane</location>
        <topology evidence="1">Multi-pass membrane protein</topology>
    </subcellularLocation>
</comment>
<feature type="transmembrane region" description="Helical" evidence="16">
    <location>
        <begin position="348"/>
        <end position="370"/>
    </location>
</feature>
<gene>
    <name evidence="17" type="ORF">GXP67_23160</name>
</gene>
<keyword evidence="6" id="KW-0573">Peptidoglycan synthesis</keyword>
<dbReference type="GO" id="GO:0009252">
    <property type="term" value="P:peptidoglycan biosynthetic process"/>
    <property type="evidence" value="ECO:0007669"/>
    <property type="project" value="UniProtKB-KW"/>
</dbReference>
<name>A0A6C0GNX8_9BACT</name>
<evidence type="ECO:0000256" key="6">
    <source>
        <dbReference type="ARBA" id="ARBA00022984"/>
    </source>
</evidence>
<dbReference type="Pfam" id="PF01098">
    <property type="entry name" value="FTSW_RODA_SPOVE"/>
    <property type="match status" value="1"/>
</dbReference>
<dbReference type="GO" id="GO:0015648">
    <property type="term" value="F:lipid-linked peptidoglycan transporter activity"/>
    <property type="evidence" value="ECO:0007669"/>
    <property type="project" value="TreeGrafter"/>
</dbReference>
<evidence type="ECO:0000256" key="5">
    <source>
        <dbReference type="ARBA" id="ARBA00022960"/>
    </source>
</evidence>
<evidence type="ECO:0000256" key="14">
    <source>
        <dbReference type="ARBA" id="ARBA00044770"/>
    </source>
</evidence>
<evidence type="ECO:0000256" key="11">
    <source>
        <dbReference type="ARBA" id="ARBA00038053"/>
    </source>
</evidence>
<dbReference type="EMBL" id="CP048222">
    <property type="protein sequence ID" value="QHT69330.1"/>
    <property type="molecule type" value="Genomic_DNA"/>
</dbReference>
<dbReference type="PANTHER" id="PTHR30474:SF2">
    <property type="entry name" value="PEPTIDOGLYCAN GLYCOSYLTRANSFERASE FTSW-RELATED"/>
    <property type="match status" value="1"/>
</dbReference>
<dbReference type="GO" id="GO:0008955">
    <property type="term" value="F:peptidoglycan glycosyltransferase activity"/>
    <property type="evidence" value="ECO:0007669"/>
    <property type="project" value="UniProtKB-EC"/>
</dbReference>
<reference evidence="17 18" key="1">
    <citation type="submission" date="2020-01" db="EMBL/GenBank/DDBJ databases">
        <authorList>
            <person name="Kim M.K."/>
        </authorList>
    </citation>
    <scope>NUCLEOTIDE SEQUENCE [LARGE SCALE GENOMIC DNA]</scope>
    <source>
        <strain evidence="17 18">172606-1</strain>
    </source>
</reference>
<evidence type="ECO:0000256" key="16">
    <source>
        <dbReference type="SAM" id="Phobius"/>
    </source>
</evidence>
<comment type="catalytic activity">
    <reaction evidence="15">
        <text>[GlcNAc-(1-&gt;4)-Mur2Ac(oyl-L-Ala-gamma-D-Glu-L-Lys-D-Ala-D-Ala)](n)-di-trans,octa-cis-undecaprenyl diphosphate + beta-D-GlcNAc-(1-&gt;4)-Mur2Ac(oyl-L-Ala-gamma-D-Glu-L-Lys-D-Ala-D-Ala)-di-trans,octa-cis-undecaprenyl diphosphate = [GlcNAc-(1-&gt;4)-Mur2Ac(oyl-L-Ala-gamma-D-Glu-L-Lys-D-Ala-D-Ala)](n+1)-di-trans,octa-cis-undecaprenyl diphosphate + di-trans,octa-cis-undecaprenyl diphosphate + H(+)</text>
        <dbReference type="Rhea" id="RHEA:23708"/>
        <dbReference type="Rhea" id="RHEA-COMP:9602"/>
        <dbReference type="Rhea" id="RHEA-COMP:9603"/>
        <dbReference type="ChEBI" id="CHEBI:15378"/>
        <dbReference type="ChEBI" id="CHEBI:58405"/>
        <dbReference type="ChEBI" id="CHEBI:60033"/>
        <dbReference type="ChEBI" id="CHEBI:78435"/>
        <dbReference type="EC" id="2.4.99.28"/>
    </reaction>
</comment>
<organism evidence="17 18">
    <name type="scientific">Rhodocytophaga rosea</name>
    <dbReference type="NCBI Taxonomy" id="2704465"/>
    <lineage>
        <taxon>Bacteria</taxon>
        <taxon>Pseudomonadati</taxon>
        <taxon>Bacteroidota</taxon>
        <taxon>Cytophagia</taxon>
        <taxon>Cytophagales</taxon>
        <taxon>Rhodocytophagaceae</taxon>
        <taxon>Rhodocytophaga</taxon>
    </lineage>
</organism>
<dbReference type="GO" id="GO:0008360">
    <property type="term" value="P:regulation of cell shape"/>
    <property type="evidence" value="ECO:0007669"/>
    <property type="project" value="UniProtKB-KW"/>
</dbReference>
<dbReference type="KEGG" id="rhoz:GXP67_23160"/>
<evidence type="ECO:0000256" key="3">
    <source>
        <dbReference type="ARBA" id="ARBA00022679"/>
    </source>
</evidence>
<dbReference type="GO" id="GO:0005886">
    <property type="term" value="C:plasma membrane"/>
    <property type="evidence" value="ECO:0007669"/>
    <property type="project" value="TreeGrafter"/>
</dbReference>
<keyword evidence="2" id="KW-0328">Glycosyltransferase</keyword>
<dbReference type="RefSeq" id="WP_162445319.1">
    <property type="nucleotide sequence ID" value="NZ_CP048222.1"/>
</dbReference>
<dbReference type="EC" id="2.4.99.28" evidence="14"/>
<evidence type="ECO:0000256" key="7">
    <source>
        <dbReference type="ARBA" id="ARBA00022989"/>
    </source>
</evidence>
<feature type="transmembrane region" description="Helical" evidence="16">
    <location>
        <begin position="311"/>
        <end position="336"/>
    </location>
</feature>
<feature type="transmembrane region" description="Helical" evidence="16">
    <location>
        <begin position="53"/>
        <end position="70"/>
    </location>
</feature>
<keyword evidence="4 16" id="KW-0812">Transmembrane</keyword>
<feature type="transmembrane region" description="Helical" evidence="16">
    <location>
        <begin position="194"/>
        <end position="213"/>
    </location>
</feature>
<keyword evidence="18" id="KW-1185">Reference proteome</keyword>
<evidence type="ECO:0000256" key="2">
    <source>
        <dbReference type="ARBA" id="ARBA00022676"/>
    </source>
</evidence>
<feature type="transmembrane region" description="Helical" evidence="16">
    <location>
        <begin position="18"/>
        <end position="41"/>
    </location>
</feature>
<proteinExistence type="inferred from homology"/>
<feature type="transmembrane region" description="Helical" evidence="16">
    <location>
        <begin position="273"/>
        <end position="299"/>
    </location>
</feature>
<dbReference type="GO" id="GO:0032153">
    <property type="term" value="C:cell division site"/>
    <property type="evidence" value="ECO:0007669"/>
    <property type="project" value="TreeGrafter"/>
</dbReference>
<evidence type="ECO:0000313" key="18">
    <source>
        <dbReference type="Proteomes" id="UP000480178"/>
    </source>
</evidence>
<keyword evidence="8 16" id="KW-0472">Membrane</keyword>
<dbReference type="AlphaFoldDB" id="A0A6C0GNX8"/>
<protein>
    <recommendedName>
        <fullName evidence="12">Probable peptidoglycan glycosyltransferase FtsW</fullName>
        <ecNumber evidence="14">2.4.99.28</ecNumber>
    </recommendedName>
    <alternativeName>
        <fullName evidence="13">Cell division protein FtsW</fullName>
    </alternativeName>
    <alternativeName>
        <fullName evidence="10">Cell wall polymerase</fullName>
    </alternativeName>
    <alternativeName>
        <fullName evidence="9">Peptidoglycan polymerase</fullName>
    </alternativeName>
</protein>
<evidence type="ECO:0000256" key="10">
    <source>
        <dbReference type="ARBA" id="ARBA00033270"/>
    </source>
</evidence>
<evidence type="ECO:0000256" key="15">
    <source>
        <dbReference type="ARBA" id="ARBA00049902"/>
    </source>
</evidence>
<feature type="transmembrane region" description="Helical" evidence="16">
    <location>
        <begin position="155"/>
        <end position="187"/>
    </location>
</feature>
<evidence type="ECO:0000256" key="9">
    <source>
        <dbReference type="ARBA" id="ARBA00032370"/>
    </source>
</evidence>
<sequence length="380" mass="41943">MVNDFRIWLQKNLKGDPVIWCIVLALSIMSVLVVYSATGTLAYKKMQGNTEHYLIKHSSLVILGLVLMWLAHKIDYRYYSRLSRVALWFSVPLLVFSFFFGSNINEASRWITIPFIGQSFQPSDLAKLALIANLASMLAKRQQKIEDFKMSFVPIMIWCGVICGLIALSNFSTSFLLFATCMLLMFVGRVPVKYLFNLVIVGLIAGTLALALGQRLGTVYSRLKNYGNTLVYSHEAPFQAQMSYVAIATGGIFGKGIGKSDQRNFLPHPYSDFIYAIIIEEYGMIGGIFTIFLYLALLYRGMLAVSRSDRAFGGLLSAGLSFSLVIQAMVNMGVAVGLLPITGLPLPLLSMGGTSLLFTGISIGIILSVSRGEIKEEVIK</sequence>
<evidence type="ECO:0000256" key="12">
    <source>
        <dbReference type="ARBA" id="ARBA00041185"/>
    </source>
</evidence>
<comment type="similarity">
    <text evidence="11">Belongs to the SEDS family. FtsW subfamily.</text>
</comment>
<keyword evidence="7 16" id="KW-1133">Transmembrane helix</keyword>
<keyword evidence="3" id="KW-0808">Transferase</keyword>
<evidence type="ECO:0000256" key="4">
    <source>
        <dbReference type="ARBA" id="ARBA00022692"/>
    </source>
</evidence>
<dbReference type="InterPro" id="IPR001182">
    <property type="entry name" value="FtsW/RodA"/>
</dbReference>
<dbReference type="Proteomes" id="UP000480178">
    <property type="component" value="Chromosome"/>
</dbReference>
<evidence type="ECO:0000256" key="13">
    <source>
        <dbReference type="ARBA" id="ARBA00041418"/>
    </source>
</evidence>
<evidence type="ECO:0000313" key="17">
    <source>
        <dbReference type="EMBL" id="QHT69330.1"/>
    </source>
</evidence>
<feature type="transmembrane region" description="Helical" evidence="16">
    <location>
        <begin position="82"/>
        <end position="100"/>
    </location>
</feature>
<evidence type="ECO:0000256" key="1">
    <source>
        <dbReference type="ARBA" id="ARBA00004141"/>
    </source>
</evidence>